<dbReference type="GO" id="GO:0012506">
    <property type="term" value="C:vesicle membrane"/>
    <property type="evidence" value="ECO:0007669"/>
    <property type="project" value="TreeGrafter"/>
</dbReference>
<keyword evidence="3 6" id="KW-0106">Calcium</keyword>
<dbReference type="GO" id="GO:0005634">
    <property type="term" value="C:nucleus"/>
    <property type="evidence" value="ECO:0007669"/>
    <property type="project" value="TreeGrafter"/>
</dbReference>
<evidence type="ECO:0000256" key="2">
    <source>
        <dbReference type="ARBA" id="ARBA00022737"/>
    </source>
</evidence>
<gene>
    <name evidence="8" type="ORF">EAI_11819</name>
</gene>
<evidence type="ECO:0000256" key="6">
    <source>
        <dbReference type="RuleBase" id="RU003540"/>
    </source>
</evidence>
<comment type="similarity">
    <text evidence="1 6">Belongs to the annexin family.</text>
</comment>
<accession>E2BQC8</accession>
<dbReference type="SMART" id="SM00335">
    <property type="entry name" value="ANX"/>
    <property type="match status" value="4"/>
</dbReference>
<dbReference type="Gene3D" id="1.10.220.10">
    <property type="entry name" value="Annexin"/>
    <property type="match status" value="4"/>
</dbReference>
<dbReference type="PANTHER" id="PTHR10502">
    <property type="entry name" value="ANNEXIN"/>
    <property type="match status" value="1"/>
</dbReference>
<dbReference type="FunFam" id="1.10.220.10:FF:000004">
    <property type="entry name" value="Annexin"/>
    <property type="match status" value="1"/>
</dbReference>
<dbReference type="PhylomeDB" id="E2BQC8"/>
<keyword evidence="5 6" id="KW-0111">Calcium/phospholipid-binding</keyword>
<dbReference type="FunCoup" id="E2BQC8">
    <property type="interactions" value="1284"/>
</dbReference>
<dbReference type="PANTHER" id="PTHR10502:SF102">
    <property type="entry name" value="ANNEXIN B11"/>
    <property type="match status" value="1"/>
</dbReference>
<dbReference type="GO" id="GO:0005737">
    <property type="term" value="C:cytoplasm"/>
    <property type="evidence" value="ECO:0007669"/>
    <property type="project" value="TreeGrafter"/>
</dbReference>
<feature type="compositionally biased region" description="Low complexity" evidence="7">
    <location>
        <begin position="173"/>
        <end position="188"/>
    </location>
</feature>
<name>E2BQC8_HARSA</name>
<dbReference type="OrthoDB" id="37886at2759"/>
<dbReference type="AlphaFoldDB" id="E2BQC8"/>
<dbReference type="KEGG" id="hst:105185421"/>
<dbReference type="PRINTS" id="PR00196">
    <property type="entry name" value="ANNEXIN"/>
</dbReference>
<dbReference type="PROSITE" id="PS00223">
    <property type="entry name" value="ANNEXIN_1"/>
    <property type="match status" value="2"/>
</dbReference>
<keyword evidence="4 6" id="KW-0041">Annexin</keyword>
<dbReference type="GO" id="GO:0005509">
    <property type="term" value="F:calcium ion binding"/>
    <property type="evidence" value="ECO:0007669"/>
    <property type="project" value="InterPro"/>
</dbReference>
<dbReference type="InterPro" id="IPR037104">
    <property type="entry name" value="Annexin_sf"/>
</dbReference>
<dbReference type="InterPro" id="IPR018502">
    <property type="entry name" value="Annexin_repeat"/>
</dbReference>
<feature type="region of interest" description="Disordered" evidence="7">
    <location>
        <begin position="130"/>
        <end position="202"/>
    </location>
</feature>
<dbReference type="GO" id="GO:0005544">
    <property type="term" value="F:calcium-dependent phospholipid binding"/>
    <property type="evidence" value="ECO:0007669"/>
    <property type="project" value="UniProtKB-KW"/>
</dbReference>
<dbReference type="InterPro" id="IPR018252">
    <property type="entry name" value="Annexin_repeat_CS"/>
</dbReference>
<evidence type="ECO:0000256" key="1">
    <source>
        <dbReference type="ARBA" id="ARBA00007831"/>
    </source>
</evidence>
<organism evidence="9">
    <name type="scientific">Harpegnathos saltator</name>
    <name type="common">Jerdon's jumping ant</name>
    <dbReference type="NCBI Taxonomy" id="610380"/>
    <lineage>
        <taxon>Eukaryota</taxon>
        <taxon>Metazoa</taxon>
        <taxon>Ecdysozoa</taxon>
        <taxon>Arthropoda</taxon>
        <taxon>Hexapoda</taxon>
        <taxon>Insecta</taxon>
        <taxon>Pterygota</taxon>
        <taxon>Neoptera</taxon>
        <taxon>Endopterygota</taxon>
        <taxon>Hymenoptera</taxon>
        <taxon>Apocrita</taxon>
        <taxon>Aculeata</taxon>
        <taxon>Formicoidea</taxon>
        <taxon>Formicidae</taxon>
        <taxon>Ponerinae</taxon>
        <taxon>Ponerini</taxon>
        <taxon>Harpegnathos</taxon>
    </lineage>
</organism>
<dbReference type="FunFam" id="1.10.220.10:FF:000001">
    <property type="entry name" value="Annexin"/>
    <property type="match status" value="1"/>
</dbReference>
<evidence type="ECO:0000313" key="9">
    <source>
        <dbReference type="Proteomes" id="UP000008237"/>
    </source>
</evidence>
<feature type="region of interest" description="Disordered" evidence="7">
    <location>
        <begin position="1"/>
        <end position="31"/>
    </location>
</feature>
<dbReference type="OMA" id="DEKAIIH"/>
<reference evidence="8 9" key="1">
    <citation type="journal article" date="2010" name="Science">
        <title>Genomic comparison of the ants Camponotus floridanus and Harpegnathos saltator.</title>
        <authorList>
            <person name="Bonasio R."/>
            <person name="Zhang G."/>
            <person name="Ye C."/>
            <person name="Mutti N.S."/>
            <person name="Fang X."/>
            <person name="Qin N."/>
            <person name="Donahue G."/>
            <person name="Yang P."/>
            <person name="Li Q."/>
            <person name="Li C."/>
            <person name="Zhang P."/>
            <person name="Huang Z."/>
            <person name="Berger S.L."/>
            <person name="Reinberg D."/>
            <person name="Wang J."/>
            <person name="Liebig J."/>
        </authorList>
    </citation>
    <scope>NUCLEOTIDE SEQUENCE [LARGE SCALE GENOMIC DNA]</scope>
    <source>
        <strain evidence="8 9">R22 G/1</strain>
    </source>
</reference>
<dbReference type="EMBL" id="GL449738">
    <property type="protein sequence ID" value="EFN82092.1"/>
    <property type="molecule type" value="Genomic_DNA"/>
</dbReference>
<sequence>MSYGYQGPPVQFPGRPRAPTSFGAPPGAPSAPGAPSYLSMGFSNAPPSSFGMPQPFTHAPTPYPTQPMHPVPNSIPMHNTYPPQQMPYPTQHMPTPCYPINPGQPTSQSPYPQQHSYNMYPNLQQASEAREYFNDTTSSPYPRGSNAHATSSNPYQGGNYPGGQGVSSNYPYGANPPTAAPRGATPAPRFTPKTSPTVVPCNDFDARADAEALRKAMKGFGTDEKTIIQVLTNRSNLQRQEITSQFKTLYGKDLIKDLKSELSGNFEKLVLALMMPLPQYYAKELHDAMSGIGTDETVLIEVLCTMSNHEISIIKQAYETMYRRTLEDDLISDTSGNFKRLLVSLCCANRDESFDVDQAAAAEDARQLLQAGELRFGTDESTFNAILVQRSMPQLKQIFAEYQNITGHDIENAIENEFSGDIKKGLLAIVKCVKNRAGFFAEQLYKSMKGLGTDDSRLIRLVVTRCEVDMDEIKSVFVQQYGESLEDFISGDCSGHYKKCLLALVS</sequence>
<dbReference type="GO" id="GO:0001786">
    <property type="term" value="F:phosphatidylserine binding"/>
    <property type="evidence" value="ECO:0007669"/>
    <property type="project" value="TreeGrafter"/>
</dbReference>
<feature type="compositionally biased region" description="Low complexity" evidence="7">
    <location>
        <begin position="18"/>
        <end position="31"/>
    </location>
</feature>
<comment type="domain">
    <text evidence="6">A pair of annexin repeats may form one binding site for calcium and phospholipid.</text>
</comment>
<keyword evidence="2 6" id="KW-0677">Repeat</keyword>
<evidence type="ECO:0000256" key="5">
    <source>
        <dbReference type="ARBA" id="ARBA00023302"/>
    </source>
</evidence>
<evidence type="ECO:0000256" key="4">
    <source>
        <dbReference type="ARBA" id="ARBA00023216"/>
    </source>
</evidence>
<dbReference type="FunFam" id="1.10.220.10:FF:000010">
    <property type="entry name" value="Annexin"/>
    <property type="match status" value="1"/>
</dbReference>
<dbReference type="InterPro" id="IPR001464">
    <property type="entry name" value="Annexin"/>
</dbReference>
<dbReference type="FunFam" id="1.10.220.10:FF:000002">
    <property type="entry name" value="Annexin"/>
    <property type="match status" value="1"/>
</dbReference>
<evidence type="ECO:0000256" key="3">
    <source>
        <dbReference type="ARBA" id="ARBA00022837"/>
    </source>
</evidence>
<dbReference type="InParanoid" id="E2BQC8"/>
<dbReference type="SUPFAM" id="SSF47874">
    <property type="entry name" value="Annexin"/>
    <property type="match status" value="1"/>
</dbReference>
<dbReference type="Pfam" id="PF00191">
    <property type="entry name" value="Annexin"/>
    <property type="match status" value="4"/>
</dbReference>
<dbReference type="Proteomes" id="UP000008237">
    <property type="component" value="Unassembled WGS sequence"/>
</dbReference>
<keyword evidence="9" id="KW-1185">Reference proteome</keyword>
<dbReference type="PROSITE" id="PS51897">
    <property type="entry name" value="ANNEXIN_2"/>
    <property type="match status" value="4"/>
</dbReference>
<evidence type="ECO:0000256" key="7">
    <source>
        <dbReference type="SAM" id="MobiDB-lite"/>
    </source>
</evidence>
<proteinExistence type="inferred from homology"/>
<protein>
    <recommendedName>
        <fullName evidence="6">Annexin</fullName>
    </recommendedName>
</protein>
<evidence type="ECO:0000313" key="8">
    <source>
        <dbReference type="EMBL" id="EFN82092.1"/>
    </source>
</evidence>
<dbReference type="GO" id="GO:0005886">
    <property type="term" value="C:plasma membrane"/>
    <property type="evidence" value="ECO:0007669"/>
    <property type="project" value="TreeGrafter"/>
</dbReference>